<dbReference type="InterPro" id="IPR038765">
    <property type="entry name" value="Papain-like_cys_pep_sf"/>
</dbReference>
<dbReference type="Proteomes" id="UP000198661">
    <property type="component" value="Unassembled WGS sequence"/>
</dbReference>
<name>A0A1I2LGV1_9BACL</name>
<dbReference type="Gene3D" id="3.90.1720.10">
    <property type="entry name" value="endopeptidase domain like (from Nostoc punctiforme)"/>
    <property type="match status" value="1"/>
</dbReference>
<evidence type="ECO:0000313" key="1">
    <source>
        <dbReference type="EMBL" id="SFF78642.1"/>
    </source>
</evidence>
<evidence type="ECO:0008006" key="3">
    <source>
        <dbReference type="Google" id="ProtNLM"/>
    </source>
</evidence>
<keyword evidence="2" id="KW-1185">Reference proteome</keyword>
<sequence>MNHKEIYLVFTRTGTWLSRLICIFSRIKYPHVSISFDDSFTRMYSFGRRSPDNPFSGGLVEENLQDGVFRKFPDSQCRIYRIEVSEEQFRLIRAQIKAFLKEKEKYRYNFLGLFGVITNRPVKRKNRYFCSQFVSHILMNAGVFHGNKAPELTRPDDLLAIDNKRLVYEGPVMGFRNVPSFRSGGRPHRFPRENADDIPFLPHKPGSFRTI</sequence>
<dbReference type="SUPFAM" id="SSF54001">
    <property type="entry name" value="Cysteine proteinases"/>
    <property type="match status" value="1"/>
</dbReference>
<dbReference type="EMBL" id="FOOK01000005">
    <property type="protein sequence ID" value="SFF78642.1"/>
    <property type="molecule type" value="Genomic_DNA"/>
</dbReference>
<accession>A0A1I2LGV1</accession>
<gene>
    <name evidence="1" type="ORF">SAMN04488025_10555</name>
</gene>
<dbReference type="AlphaFoldDB" id="A0A1I2LGV1"/>
<organism evidence="1 2">
    <name type="scientific">Planifilum fulgidum</name>
    <dbReference type="NCBI Taxonomy" id="201973"/>
    <lineage>
        <taxon>Bacteria</taxon>
        <taxon>Bacillati</taxon>
        <taxon>Bacillota</taxon>
        <taxon>Bacilli</taxon>
        <taxon>Bacillales</taxon>
        <taxon>Thermoactinomycetaceae</taxon>
        <taxon>Planifilum</taxon>
    </lineage>
</organism>
<evidence type="ECO:0000313" key="2">
    <source>
        <dbReference type="Proteomes" id="UP000198661"/>
    </source>
</evidence>
<protein>
    <recommendedName>
        <fullName evidence="3">Permuted papain-like amidase enzyme, YaeF/YiiX, C92 family</fullName>
    </recommendedName>
</protein>
<proteinExistence type="predicted"/>
<reference evidence="2" key="1">
    <citation type="submission" date="2016-10" db="EMBL/GenBank/DDBJ databases">
        <authorList>
            <person name="Varghese N."/>
            <person name="Submissions S."/>
        </authorList>
    </citation>
    <scope>NUCLEOTIDE SEQUENCE [LARGE SCALE GENOMIC DNA]</scope>
    <source>
        <strain evidence="2">DSM 44945</strain>
    </source>
</reference>